<evidence type="ECO:0000313" key="2">
    <source>
        <dbReference type="Proteomes" id="UP000735302"/>
    </source>
</evidence>
<dbReference type="AlphaFoldDB" id="A0AAV4AAH4"/>
<proteinExistence type="predicted"/>
<protein>
    <submittedName>
        <fullName evidence="1">Uncharacterized protein</fullName>
    </submittedName>
</protein>
<reference evidence="1 2" key="1">
    <citation type="journal article" date="2021" name="Elife">
        <title>Chloroplast acquisition without the gene transfer in kleptoplastic sea slugs, Plakobranchus ocellatus.</title>
        <authorList>
            <person name="Maeda T."/>
            <person name="Takahashi S."/>
            <person name="Yoshida T."/>
            <person name="Shimamura S."/>
            <person name="Takaki Y."/>
            <person name="Nagai Y."/>
            <person name="Toyoda A."/>
            <person name="Suzuki Y."/>
            <person name="Arimoto A."/>
            <person name="Ishii H."/>
            <person name="Satoh N."/>
            <person name="Nishiyama T."/>
            <person name="Hasebe M."/>
            <person name="Maruyama T."/>
            <person name="Minagawa J."/>
            <person name="Obokata J."/>
            <person name="Shigenobu S."/>
        </authorList>
    </citation>
    <scope>NUCLEOTIDE SEQUENCE [LARGE SCALE GENOMIC DNA]</scope>
</reference>
<keyword evidence="2" id="KW-1185">Reference proteome</keyword>
<evidence type="ECO:0000313" key="1">
    <source>
        <dbReference type="EMBL" id="GFO03239.1"/>
    </source>
</evidence>
<name>A0AAV4AAH4_9GAST</name>
<sequence>MIEDFTNLLCLVVSHPHGCAKHITVGKTERFIKDGALIKARFTAIPQQEDIRFLGPPSGRLAGDGARIRDKGIHKWARYPLCHRGPNTLRLIEDN</sequence>
<organism evidence="1 2">
    <name type="scientific">Plakobranchus ocellatus</name>
    <dbReference type="NCBI Taxonomy" id="259542"/>
    <lineage>
        <taxon>Eukaryota</taxon>
        <taxon>Metazoa</taxon>
        <taxon>Spiralia</taxon>
        <taxon>Lophotrochozoa</taxon>
        <taxon>Mollusca</taxon>
        <taxon>Gastropoda</taxon>
        <taxon>Heterobranchia</taxon>
        <taxon>Euthyneura</taxon>
        <taxon>Panpulmonata</taxon>
        <taxon>Sacoglossa</taxon>
        <taxon>Placobranchoidea</taxon>
        <taxon>Plakobranchidae</taxon>
        <taxon>Plakobranchus</taxon>
    </lineage>
</organism>
<accession>A0AAV4AAH4</accession>
<dbReference type="Proteomes" id="UP000735302">
    <property type="component" value="Unassembled WGS sequence"/>
</dbReference>
<comment type="caution">
    <text evidence="1">The sequence shown here is derived from an EMBL/GenBank/DDBJ whole genome shotgun (WGS) entry which is preliminary data.</text>
</comment>
<gene>
    <name evidence="1" type="ORF">PoB_002974400</name>
</gene>
<dbReference type="EMBL" id="BLXT01003724">
    <property type="protein sequence ID" value="GFO03239.1"/>
    <property type="molecule type" value="Genomic_DNA"/>
</dbReference>